<evidence type="ECO:0000256" key="3">
    <source>
        <dbReference type="PROSITE-ProRule" id="PRU00023"/>
    </source>
</evidence>
<gene>
    <name evidence="5" type="ORF">TrCOL_g3542</name>
</gene>
<dbReference type="OrthoDB" id="193577at2759"/>
<dbReference type="GO" id="GO:0004842">
    <property type="term" value="F:ubiquitin-protein transferase activity"/>
    <property type="evidence" value="ECO:0007669"/>
    <property type="project" value="TreeGrafter"/>
</dbReference>
<keyword evidence="2 3" id="KW-0040">ANK repeat</keyword>
<dbReference type="Proteomes" id="UP001165065">
    <property type="component" value="Unassembled WGS sequence"/>
</dbReference>
<accession>A0A9W7FYP3</accession>
<dbReference type="SUPFAM" id="SSF48403">
    <property type="entry name" value="Ankyrin repeat"/>
    <property type="match status" value="1"/>
</dbReference>
<dbReference type="SMART" id="SM00248">
    <property type="entry name" value="ANK"/>
    <property type="match status" value="3"/>
</dbReference>
<evidence type="ECO:0000313" key="5">
    <source>
        <dbReference type="EMBL" id="GMI23250.1"/>
    </source>
</evidence>
<feature type="repeat" description="ANK" evidence="3">
    <location>
        <begin position="109"/>
        <end position="142"/>
    </location>
</feature>
<reference evidence="6" key="1">
    <citation type="journal article" date="2023" name="Commun. Biol.">
        <title>Genome analysis of Parmales, the sister group of diatoms, reveals the evolutionary specialization of diatoms from phago-mixotrophs to photoautotrophs.</title>
        <authorList>
            <person name="Ban H."/>
            <person name="Sato S."/>
            <person name="Yoshikawa S."/>
            <person name="Yamada K."/>
            <person name="Nakamura Y."/>
            <person name="Ichinomiya M."/>
            <person name="Sato N."/>
            <person name="Blanc-Mathieu R."/>
            <person name="Endo H."/>
            <person name="Kuwata A."/>
            <person name="Ogata H."/>
        </authorList>
    </citation>
    <scope>NUCLEOTIDE SEQUENCE [LARGE SCALE GENOMIC DNA]</scope>
</reference>
<dbReference type="PROSITE" id="PS50297">
    <property type="entry name" value="ANK_REP_REGION"/>
    <property type="match status" value="1"/>
</dbReference>
<dbReference type="PRINTS" id="PR01415">
    <property type="entry name" value="ANKYRIN"/>
</dbReference>
<keyword evidence="4" id="KW-0175">Coiled coil</keyword>
<organism evidence="5 6">
    <name type="scientific">Triparma columacea</name>
    <dbReference type="NCBI Taxonomy" id="722753"/>
    <lineage>
        <taxon>Eukaryota</taxon>
        <taxon>Sar</taxon>
        <taxon>Stramenopiles</taxon>
        <taxon>Ochrophyta</taxon>
        <taxon>Bolidophyceae</taxon>
        <taxon>Parmales</taxon>
        <taxon>Triparmaceae</taxon>
        <taxon>Triparma</taxon>
    </lineage>
</organism>
<evidence type="ECO:0000256" key="4">
    <source>
        <dbReference type="SAM" id="Coils"/>
    </source>
</evidence>
<feature type="repeat" description="ANK" evidence="3">
    <location>
        <begin position="144"/>
        <end position="176"/>
    </location>
</feature>
<dbReference type="PANTHER" id="PTHR24171:SF8">
    <property type="entry name" value="BRCA1-ASSOCIATED RING DOMAIN PROTEIN 1"/>
    <property type="match status" value="1"/>
</dbReference>
<dbReference type="PANTHER" id="PTHR24171">
    <property type="entry name" value="ANKYRIN REPEAT DOMAIN-CONTAINING PROTEIN 39-RELATED"/>
    <property type="match status" value="1"/>
</dbReference>
<evidence type="ECO:0000313" key="6">
    <source>
        <dbReference type="Proteomes" id="UP001165065"/>
    </source>
</evidence>
<evidence type="ECO:0000256" key="2">
    <source>
        <dbReference type="ARBA" id="ARBA00023043"/>
    </source>
</evidence>
<dbReference type="Pfam" id="PF12796">
    <property type="entry name" value="Ank_2"/>
    <property type="match status" value="1"/>
</dbReference>
<dbReference type="Pfam" id="PF13606">
    <property type="entry name" value="Ank_3"/>
    <property type="match status" value="1"/>
</dbReference>
<name>A0A9W7FYP3_9STRA</name>
<sequence>MFKNNYEIKLTASLQKQNSRKEKKKYQDELANDAYAKFDEERPWEKAAARVEGRLPLNPAGKEVSDDGFDVRGDHGIGDIHLAARLGNVKRLRQLIEWEGENVNKTKWSGVTALHRAAAEGHADVIEYLIKKAGADPNAKTTFGWHTPLHFAARNGKSDACLALIECGATWQTFNKDRETPRHWARAGGHANMGRKLEQVVNQQASSHRKAKVKEMETMYEEKRRKAEEDRRFEEEEAKRLENELESRKLAEYQRSIEANSSSHTIEETNDHLHSKDTAQLPVNLPAIEYVKMGRRQVFIYNKLINRSVIVKPKRFGASSEHPSLYVTRNKVHMPGVTDTSIQAVGELSRHFRKTRKTTQAKDAG</sequence>
<dbReference type="AlphaFoldDB" id="A0A9W7FYP3"/>
<protein>
    <submittedName>
        <fullName evidence="5">Uncharacterized protein</fullName>
    </submittedName>
</protein>
<dbReference type="InterPro" id="IPR002110">
    <property type="entry name" value="Ankyrin_rpt"/>
</dbReference>
<feature type="coiled-coil region" evidence="4">
    <location>
        <begin position="210"/>
        <end position="251"/>
    </location>
</feature>
<dbReference type="Gene3D" id="1.25.40.20">
    <property type="entry name" value="Ankyrin repeat-containing domain"/>
    <property type="match status" value="1"/>
</dbReference>
<dbReference type="PROSITE" id="PS50088">
    <property type="entry name" value="ANK_REPEAT"/>
    <property type="match status" value="2"/>
</dbReference>
<keyword evidence="6" id="KW-1185">Reference proteome</keyword>
<dbReference type="InterPro" id="IPR036770">
    <property type="entry name" value="Ankyrin_rpt-contain_sf"/>
</dbReference>
<proteinExistence type="predicted"/>
<comment type="caution">
    <text evidence="5">The sequence shown here is derived from an EMBL/GenBank/DDBJ whole genome shotgun (WGS) entry which is preliminary data.</text>
</comment>
<dbReference type="EMBL" id="BRYA01000564">
    <property type="protein sequence ID" value="GMI23250.1"/>
    <property type="molecule type" value="Genomic_DNA"/>
</dbReference>
<evidence type="ECO:0000256" key="1">
    <source>
        <dbReference type="ARBA" id="ARBA00022737"/>
    </source>
</evidence>
<keyword evidence="1" id="KW-0677">Repeat</keyword>
<dbReference type="GO" id="GO:0085020">
    <property type="term" value="P:protein K6-linked ubiquitination"/>
    <property type="evidence" value="ECO:0007669"/>
    <property type="project" value="TreeGrafter"/>
</dbReference>